<dbReference type="VEuPathDB" id="FungiDB:F4678DRAFT_425394"/>
<dbReference type="SUPFAM" id="SSF48403">
    <property type="entry name" value="Ankyrin repeat"/>
    <property type="match status" value="2"/>
</dbReference>
<keyword evidence="5" id="KW-1185">Reference proteome</keyword>
<dbReference type="PROSITE" id="PS50297">
    <property type="entry name" value="ANK_REP_REGION"/>
    <property type="match status" value="3"/>
</dbReference>
<feature type="repeat" description="ANK" evidence="3">
    <location>
        <begin position="182"/>
        <end position="203"/>
    </location>
</feature>
<feature type="repeat" description="ANK" evidence="3">
    <location>
        <begin position="106"/>
        <end position="135"/>
    </location>
</feature>
<dbReference type="InterPro" id="IPR036770">
    <property type="entry name" value="Ankyrin_rpt-contain_sf"/>
</dbReference>
<dbReference type="Gene3D" id="1.25.40.20">
    <property type="entry name" value="Ankyrin repeat-containing domain"/>
    <property type="match status" value="4"/>
</dbReference>
<reference evidence="4" key="1">
    <citation type="submission" date="2022-07" db="EMBL/GenBank/DDBJ databases">
        <title>Genome Sequence of Xylaria arbuscula.</title>
        <authorList>
            <person name="Buettner E."/>
        </authorList>
    </citation>
    <scope>NUCLEOTIDE SEQUENCE</scope>
    <source>
        <strain evidence="4">VT107</strain>
    </source>
</reference>
<evidence type="ECO:0000313" key="5">
    <source>
        <dbReference type="Proteomes" id="UP001148614"/>
    </source>
</evidence>
<comment type="caution">
    <text evidence="4">The sequence shown here is derived from an EMBL/GenBank/DDBJ whole genome shotgun (WGS) entry which is preliminary data.</text>
</comment>
<proteinExistence type="predicted"/>
<evidence type="ECO:0000256" key="1">
    <source>
        <dbReference type="ARBA" id="ARBA00022737"/>
    </source>
</evidence>
<evidence type="ECO:0000313" key="4">
    <source>
        <dbReference type="EMBL" id="KAJ3579824.1"/>
    </source>
</evidence>
<dbReference type="Pfam" id="PF12796">
    <property type="entry name" value="Ank_2"/>
    <property type="match status" value="4"/>
</dbReference>
<dbReference type="Proteomes" id="UP001148614">
    <property type="component" value="Unassembled WGS sequence"/>
</dbReference>
<dbReference type="PANTHER" id="PTHR24173:SF74">
    <property type="entry name" value="ANKYRIN REPEAT DOMAIN-CONTAINING PROTEIN 16"/>
    <property type="match status" value="1"/>
</dbReference>
<keyword evidence="1" id="KW-0677">Repeat</keyword>
<dbReference type="SMART" id="SM00248">
    <property type="entry name" value="ANK"/>
    <property type="match status" value="12"/>
</dbReference>
<organism evidence="4 5">
    <name type="scientific">Xylaria arbuscula</name>
    <dbReference type="NCBI Taxonomy" id="114810"/>
    <lineage>
        <taxon>Eukaryota</taxon>
        <taxon>Fungi</taxon>
        <taxon>Dikarya</taxon>
        <taxon>Ascomycota</taxon>
        <taxon>Pezizomycotina</taxon>
        <taxon>Sordariomycetes</taxon>
        <taxon>Xylariomycetidae</taxon>
        <taxon>Xylariales</taxon>
        <taxon>Xylariaceae</taxon>
        <taxon>Xylaria</taxon>
    </lineage>
</organism>
<feature type="repeat" description="ANK" evidence="3">
    <location>
        <begin position="75"/>
        <end position="102"/>
    </location>
</feature>
<dbReference type="PANTHER" id="PTHR24173">
    <property type="entry name" value="ANKYRIN REPEAT CONTAINING"/>
    <property type="match status" value="1"/>
</dbReference>
<dbReference type="PROSITE" id="PS50088">
    <property type="entry name" value="ANK_REPEAT"/>
    <property type="match status" value="4"/>
</dbReference>
<evidence type="ECO:0000256" key="3">
    <source>
        <dbReference type="PROSITE-ProRule" id="PRU00023"/>
    </source>
</evidence>
<keyword evidence="2 3" id="KW-0040">ANK repeat</keyword>
<name>A0A9W8NMY4_9PEZI</name>
<dbReference type="EMBL" id="JANPWZ010000053">
    <property type="protein sequence ID" value="KAJ3579824.1"/>
    <property type="molecule type" value="Genomic_DNA"/>
</dbReference>
<evidence type="ECO:0000256" key="2">
    <source>
        <dbReference type="ARBA" id="ARBA00023043"/>
    </source>
</evidence>
<gene>
    <name evidence="4" type="ORF">NPX13_g738</name>
</gene>
<dbReference type="AlphaFoldDB" id="A0A9W8NMY4"/>
<feature type="repeat" description="ANK" evidence="3">
    <location>
        <begin position="526"/>
        <end position="547"/>
    </location>
</feature>
<sequence length="910" mass="102605">MYQLGVFEEKEYLEAACGMLVASQGHQWAWDQLTTISDDRARHIPSKAASSNGKECQEISTQEHAIQAMVCYCSLHIAAYYGDAPIVQTLLQNKSNPNLSNDYFGSALYAASYNGHLNIVRLLIENGAAFDGQGYLGAPLEAATHRGHIKVLQLLLERGSKFYPGSVIQKCLHDASVQVDWAGRTALHRACSNGSVDVARLLLGRKDVHPNRAYRYDTTPLLEAILWGHEEIVRLLVERDDVRPRFRIRDQCPLRQAAESGHLGILRVLLGRWANKLRQRDISRRMLLSAVMHGHSEIVSLLLEFSDVTRCLRGRNGLVLLCIAITPHDDLVYDDRIVQALLAQKEVSPNKACPCHPYSPLLRTAIETGNEIMVQAFLERKDCDVNTVEGQVSPLCIAARWGSTEIIRLLLKRPDIKLNITDEYGKPALLHAACQGNESSVSLLLEQPGIEPNGLDVDKWSPRWNLSSIDDPIVQLRSDFPLTCPNYDGDTEGWTPLLTAVVIENSAVVETLLRRMDTDPNRPNNDGWTPLLVAAKNGSEEIVKNLLWRSDTRLDLALSDGSTPLMLARQGRHDGVVQMLTLVGTVVKSAYIVPKIQTCAEEEMANLLALVNELLPNSLQLFIHYNPGCCVKKADQKRGVGEDAKKRFHKTVTFAQEISTIRVLMQVNRESREEVLAGRQLQRVGGNERYSVNARYQEAASRSLAPNGLHKFFFVNLDVDTFLWKDDLHAFMHPILDAQCLHSLQRVAFAFHVPYNMFELLNDRNYRQSFYTSDIVMDETESPSTNNRFELGEQHSSSHCIRNNLLSISSILIVIDYEDFKDAYDDYANFWSRAPSMLYDRRIQRLRLEIHEDGYLEPDKDRCNGEGIASDATFLLNQPRVPGLNCSAEEYWSRLTEDDFGFRRLAPCLA</sequence>
<protein>
    <submittedName>
        <fullName evidence="4">Uncharacterized protein</fullName>
    </submittedName>
</protein>
<dbReference type="InterPro" id="IPR002110">
    <property type="entry name" value="Ankyrin_rpt"/>
</dbReference>
<accession>A0A9W8NMY4</accession>